<dbReference type="PRINTS" id="PR00508">
    <property type="entry name" value="S21N4MTFRASE"/>
</dbReference>
<sequence>MNKYSKVTTSGSNNFDVIVINTIFTVSYFSSKDGIKTSSKDKADYLSSVEEEIKKCSAKLKDGGFMFIYGLPAWLPEYFNLIRKDFTFRYWIAIDGGHKDTSIKNNIPKSHVGLLMLSKGNKYGPLNTKQEKISYSACLHCRNNLKDWGGKKHLMNKNGTAISDVWKDFYHKNGHIVDSIGINLELVDFDKTSIKIDGKIIPPQILDRIYNLTNRIGYRFGLHNIIVPPPKSVFKTPPSVDTKTRAADLDKVVMANCIEEMKRLYKRYPNGCFDIFFADPPYNLDKKYDKYKDTNNETEYINWSNEWLDLGIKLLKPGGSLFSLNIPEWSLHQAIYLNDIAYFQNWIVWDSMSVPLGKIMPAHYSLLHYSQTPNVKFCGHKWIDNPGYCLRASCIKARTVLGDDKKVVLADIWSDVHRIKHKKNRDYHPCQLPHKLMERIISLFSKEGDLIFDPFAGAGTTAIVAKKLNRHYYTTEISADYINITNRRLKEVGEYGDIVLRSVKHDNNGLTKKSVELVVQKLALELSRKPTLEELLNKGKFKRTDLTKLYGDENRALKVARVALTNSN</sequence>
<dbReference type="Proteomes" id="UP000176834">
    <property type="component" value="Unassembled WGS sequence"/>
</dbReference>
<gene>
    <name evidence="4" type="ORF">A3B86_02220</name>
</gene>
<keyword evidence="1" id="KW-0489">Methyltransferase</keyword>
<proteinExistence type="predicted"/>
<keyword evidence="2" id="KW-0808">Transferase</keyword>
<dbReference type="InterPro" id="IPR001091">
    <property type="entry name" value="RM_Methyltransferase"/>
</dbReference>
<accession>A0A1F8F3C1</accession>
<name>A0A1F8F3C1_9BACT</name>
<feature type="domain" description="DNA methylase N-4/N-6" evidence="3">
    <location>
        <begin position="274"/>
        <end position="486"/>
    </location>
</feature>
<dbReference type="EMBL" id="MGJN01000003">
    <property type="protein sequence ID" value="OGN07632.1"/>
    <property type="molecule type" value="Genomic_DNA"/>
</dbReference>
<feature type="domain" description="DNA methylase N-4/N-6" evidence="3">
    <location>
        <begin position="28"/>
        <end position="174"/>
    </location>
</feature>
<evidence type="ECO:0000256" key="2">
    <source>
        <dbReference type="ARBA" id="ARBA00022679"/>
    </source>
</evidence>
<evidence type="ECO:0000256" key="1">
    <source>
        <dbReference type="ARBA" id="ARBA00022603"/>
    </source>
</evidence>
<dbReference type="GO" id="GO:0008170">
    <property type="term" value="F:N-methyltransferase activity"/>
    <property type="evidence" value="ECO:0007669"/>
    <property type="project" value="InterPro"/>
</dbReference>
<organism evidence="4 5">
    <name type="scientific">Candidatus Yanofskybacteria bacterium RIFCSPHIGHO2_02_FULL_38_22b</name>
    <dbReference type="NCBI Taxonomy" id="1802673"/>
    <lineage>
        <taxon>Bacteria</taxon>
        <taxon>Candidatus Yanofskyibacteriota</taxon>
    </lineage>
</organism>
<evidence type="ECO:0000313" key="4">
    <source>
        <dbReference type="EMBL" id="OGN07632.1"/>
    </source>
</evidence>
<dbReference type="Pfam" id="PF01555">
    <property type="entry name" value="N6_N4_Mtase"/>
    <property type="match status" value="2"/>
</dbReference>
<dbReference type="GO" id="GO:0032259">
    <property type="term" value="P:methylation"/>
    <property type="evidence" value="ECO:0007669"/>
    <property type="project" value="UniProtKB-KW"/>
</dbReference>
<dbReference type="SUPFAM" id="SSF53335">
    <property type="entry name" value="S-adenosyl-L-methionine-dependent methyltransferases"/>
    <property type="match status" value="1"/>
</dbReference>
<dbReference type="AlphaFoldDB" id="A0A1F8F3C1"/>
<evidence type="ECO:0000313" key="5">
    <source>
        <dbReference type="Proteomes" id="UP000176834"/>
    </source>
</evidence>
<reference evidence="4 5" key="1">
    <citation type="journal article" date="2016" name="Nat. Commun.">
        <title>Thousands of microbial genomes shed light on interconnected biogeochemical processes in an aquifer system.</title>
        <authorList>
            <person name="Anantharaman K."/>
            <person name="Brown C.T."/>
            <person name="Hug L.A."/>
            <person name="Sharon I."/>
            <person name="Castelle C.J."/>
            <person name="Probst A.J."/>
            <person name="Thomas B.C."/>
            <person name="Singh A."/>
            <person name="Wilkins M.J."/>
            <person name="Karaoz U."/>
            <person name="Brodie E.L."/>
            <person name="Williams K.H."/>
            <person name="Hubbard S.S."/>
            <person name="Banfield J.F."/>
        </authorList>
    </citation>
    <scope>NUCLEOTIDE SEQUENCE [LARGE SCALE GENOMIC DNA]</scope>
</reference>
<dbReference type="InterPro" id="IPR029063">
    <property type="entry name" value="SAM-dependent_MTases_sf"/>
</dbReference>
<dbReference type="Gene3D" id="3.40.50.150">
    <property type="entry name" value="Vaccinia Virus protein VP39"/>
    <property type="match status" value="2"/>
</dbReference>
<dbReference type="GO" id="GO:0003677">
    <property type="term" value="F:DNA binding"/>
    <property type="evidence" value="ECO:0007669"/>
    <property type="project" value="InterPro"/>
</dbReference>
<evidence type="ECO:0000259" key="3">
    <source>
        <dbReference type="Pfam" id="PF01555"/>
    </source>
</evidence>
<protein>
    <recommendedName>
        <fullName evidence="3">DNA methylase N-4/N-6 domain-containing protein</fullName>
    </recommendedName>
</protein>
<comment type="caution">
    <text evidence="4">The sequence shown here is derived from an EMBL/GenBank/DDBJ whole genome shotgun (WGS) entry which is preliminary data.</text>
</comment>
<dbReference type="InterPro" id="IPR002941">
    <property type="entry name" value="DNA_methylase_N4/N6"/>
</dbReference>